<gene>
    <name evidence="2" type="ORF">MWH26_11160</name>
</gene>
<dbReference type="SUPFAM" id="SSF56601">
    <property type="entry name" value="beta-lactamase/transpeptidase-like"/>
    <property type="match status" value="1"/>
</dbReference>
<evidence type="ECO:0000313" key="3">
    <source>
        <dbReference type="Proteomes" id="UP000829647"/>
    </source>
</evidence>
<dbReference type="PANTHER" id="PTHR46825:SF15">
    <property type="entry name" value="BETA-LACTAMASE-RELATED DOMAIN-CONTAINING PROTEIN"/>
    <property type="match status" value="1"/>
</dbReference>
<evidence type="ECO:0000259" key="1">
    <source>
        <dbReference type="Pfam" id="PF00144"/>
    </source>
</evidence>
<dbReference type="InterPro" id="IPR001466">
    <property type="entry name" value="Beta-lactam-related"/>
</dbReference>
<dbReference type="Gene3D" id="3.40.710.10">
    <property type="entry name" value="DD-peptidase/beta-lactamase superfamily"/>
    <property type="match status" value="1"/>
</dbReference>
<reference evidence="2 3" key="1">
    <citation type="submission" date="2022-04" db="EMBL/GenBank/DDBJ databases">
        <title>Hymenobacter sp. isolated from the air.</title>
        <authorList>
            <person name="Won M."/>
            <person name="Lee C.-M."/>
            <person name="Woen H.-Y."/>
            <person name="Kwon S.-W."/>
        </authorList>
    </citation>
    <scope>NUCLEOTIDE SEQUENCE [LARGE SCALE GENOMIC DNA]</scope>
    <source>
        <strain evidence="3">5516 S-25</strain>
    </source>
</reference>
<sequence length="556" mass="62162">MCHSPLSQLTTPFFLLPLPARANQTVACRSWQPRYRAVLLGLLCTLALFASPTQAAEIGWPEPSPGRAGARLPAGKTVEQKLAYFLKLTDSLRQQAHNPGMAIAILHDKKLVYKGGLGYRDVAKQLPVTNNTLFEIGSCTKAFAGVITAQLVQEGVLSWDDKVRRHLPEFTLADAYATQNATLQDIFTHRVGLDQHYYLLYGPAFTGKEVLTKLPFLSFNGTFREKFLYNNLLYMVAGILAERATATPWEELVRRRIFQPLGMHASFATSREFLQYAEHTLSYRNDGKTIVPHTNLDASGAAGSISSTITDMATWLSMLVNKGALGSQPFLSPQQFAYLTSPLTVRNAAEEIFYGIGWDVDTKRNIIYHDGRTAGQSSRILLMPLNGFGIVIMCNQQTELQNLLIRYATNIFVDDNYARMTDFEQFVIAKANKATDKELLTPLPIQDKTALALLPACIREYVHPAYGTITLTQPAANQLHFQYYGFQGFAQHHHNQHFTALTTHDTGRDKFDFTVLQDAQHRVTGLEVVLPFTKPLRFEKVPANKALPKARKPLGR</sequence>
<accession>A0ABY4J4I7</accession>
<dbReference type="RefSeq" id="WP_247974348.1">
    <property type="nucleotide sequence ID" value="NZ_CP095848.1"/>
</dbReference>
<dbReference type="Proteomes" id="UP000829647">
    <property type="component" value="Chromosome"/>
</dbReference>
<keyword evidence="3" id="KW-1185">Reference proteome</keyword>
<proteinExistence type="predicted"/>
<dbReference type="PANTHER" id="PTHR46825">
    <property type="entry name" value="D-ALANYL-D-ALANINE-CARBOXYPEPTIDASE/ENDOPEPTIDASE AMPH"/>
    <property type="match status" value="1"/>
</dbReference>
<dbReference type="InterPro" id="IPR012338">
    <property type="entry name" value="Beta-lactam/transpept-like"/>
</dbReference>
<dbReference type="InterPro" id="IPR050491">
    <property type="entry name" value="AmpC-like"/>
</dbReference>
<organism evidence="2 3">
    <name type="scientific">Hymenobacter sublimis</name>
    <dbReference type="NCBI Taxonomy" id="2933777"/>
    <lineage>
        <taxon>Bacteria</taxon>
        <taxon>Pseudomonadati</taxon>
        <taxon>Bacteroidota</taxon>
        <taxon>Cytophagia</taxon>
        <taxon>Cytophagales</taxon>
        <taxon>Hymenobacteraceae</taxon>
        <taxon>Hymenobacter</taxon>
    </lineage>
</organism>
<feature type="domain" description="Beta-lactamase-related" evidence="1">
    <location>
        <begin position="89"/>
        <end position="400"/>
    </location>
</feature>
<protein>
    <submittedName>
        <fullName evidence="2">Beta-lactamase family protein</fullName>
    </submittedName>
</protein>
<evidence type="ECO:0000313" key="2">
    <source>
        <dbReference type="EMBL" id="UPL47753.1"/>
    </source>
</evidence>
<name>A0ABY4J4I7_9BACT</name>
<dbReference type="EMBL" id="CP095848">
    <property type="protein sequence ID" value="UPL47753.1"/>
    <property type="molecule type" value="Genomic_DNA"/>
</dbReference>
<dbReference type="Pfam" id="PF00144">
    <property type="entry name" value="Beta-lactamase"/>
    <property type="match status" value="1"/>
</dbReference>